<name>A0A6L5WLC9_9BACT</name>
<dbReference type="InterPro" id="IPR005594">
    <property type="entry name" value="YadA_C"/>
</dbReference>
<organism evidence="9 10">
    <name type="scientific">Campylobacter portucalensis</name>
    <dbReference type="NCBI Taxonomy" id="2608384"/>
    <lineage>
        <taxon>Bacteria</taxon>
        <taxon>Pseudomonadati</taxon>
        <taxon>Campylobacterota</taxon>
        <taxon>Epsilonproteobacteria</taxon>
        <taxon>Campylobacterales</taxon>
        <taxon>Campylobacteraceae</taxon>
        <taxon>Campylobacter</taxon>
    </lineage>
</organism>
<dbReference type="RefSeq" id="WP_195836298.1">
    <property type="nucleotide sequence ID" value="NZ_VWSJ01000021.1"/>
</dbReference>
<feature type="domain" description="Trimeric autotransporter adhesin YadA-like C-terminal membrane anchor" evidence="8">
    <location>
        <begin position="89"/>
        <end position="145"/>
    </location>
</feature>
<evidence type="ECO:0000256" key="3">
    <source>
        <dbReference type="ARBA" id="ARBA00022452"/>
    </source>
</evidence>
<gene>
    <name evidence="9" type="ORF">F1B92_05495</name>
</gene>
<evidence type="ECO:0000313" key="9">
    <source>
        <dbReference type="EMBL" id="MSN96623.1"/>
    </source>
</evidence>
<evidence type="ECO:0000256" key="5">
    <source>
        <dbReference type="ARBA" id="ARBA00022729"/>
    </source>
</evidence>
<keyword evidence="5" id="KW-0732">Signal</keyword>
<dbReference type="AlphaFoldDB" id="A0A6L5WLC9"/>
<comment type="subcellular location">
    <subcellularLocation>
        <location evidence="2">Cell outer membrane</location>
    </subcellularLocation>
    <subcellularLocation>
        <location evidence="1">Cell surface</location>
    </subcellularLocation>
</comment>
<dbReference type="SUPFAM" id="SSF54523">
    <property type="entry name" value="Pili subunits"/>
    <property type="match status" value="1"/>
</dbReference>
<keyword evidence="4" id="KW-0812">Transmembrane</keyword>
<keyword evidence="6" id="KW-0472">Membrane</keyword>
<proteinExistence type="predicted"/>
<keyword evidence="10" id="KW-1185">Reference proteome</keyword>
<accession>A0A6L5WLC9</accession>
<evidence type="ECO:0000256" key="1">
    <source>
        <dbReference type="ARBA" id="ARBA00004241"/>
    </source>
</evidence>
<comment type="caution">
    <text evidence="9">The sequence shown here is derived from an EMBL/GenBank/DDBJ whole genome shotgun (WGS) entry which is preliminary data.</text>
</comment>
<evidence type="ECO:0000259" key="8">
    <source>
        <dbReference type="Pfam" id="PF03895"/>
    </source>
</evidence>
<dbReference type="Proteomes" id="UP000476338">
    <property type="component" value="Unassembled WGS sequence"/>
</dbReference>
<evidence type="ECO:0000256" key="2">
    <source>
        <dbReference type="ARBA" id="ARBA00004442"/>
    </source>
</evidence>
<evidence type="ECO:0000256" key="7">
    <source>
        <dbReference type="ARBA" id="ARBA00023237"/>
    </source>
</evidence>
<dbReference type="Gene3D" id="3.30.1300.30">
    <property type="entry name" value="GSPII I/J protein-like"/>
    <property type="match status" value="1"/>
</dbReference>
<keyword evidence="7" id="KW-0998">Cell outer membrane</keyword>
<dbReference type="EMBL" id="VWSJ01000021">
    <property type="protein sequence ID" value="MSN96623.1"/>
    <property type="molecule type" value="Genomic_DNA"/>
</dbReference>
<reference evidence="9 10" key="2">
    <citation type="submission" date="2020-03" db="EMBL/GenBank/DDBJ databases">
        <title>Campylobacter portucalensis sp. nov., a new species of Campylobacter isolated from the reproductive tract of bulls.</title>
        <authorList>
            <person name="Silva M.F."/>
            <person name="Pereira G."/>
            <person name="Carneiro C."/>
            <person name="Hemphill A."/>
            <person name="Mateus L."/>
            <person name="Lopes-Da-Costa L."/>
            <person name="Silva E."/>
        </authorList>
    </citation>
    <scope>NUCLEOTIDE SEQUENCE [LARGE SCALE GENOMIC DNA]</scope>
    <source>
        <strain evidence="9 10">FMV-PI01</strain>
    </source>
</reference>
<evidence type="ECO:0000256" key="6">
    <source>
        <dbReference type="ARBA" id="ARBA00023136"/>
    </source>
</evidence>
<evidence type="ECO:0000313" key="10">
    <source>
        <dbReference type="Proteomes" id="UP000476338"/>
    </source>
</evidence>
<dbReference type="Pfam" id="PF03895">
    <property type="entry name" value="YadA_anchor"/>
    <property type="match status" value="1"/>
</dbReference>
<evidence type="ECO:0000256" key="4">
    <source>
        <dbReference type="ARBA" id="ARBA00022692"/>
    </source>
</evidence>
<dbReference type="GO" id="GO:0009279">
    <property type="term" value="C:cell outer membrane"/>
    <property type="evidence" value="ECO:0007669"/>
    <property type="project" value="UniProtKB-SubCell"/>
</dbReference>
<dbReference type="InterPro" id="IPR045584">
    <property type="entry name" value="Pilin-like"/>
</dbReference>
<feature type="non-terminal residue" evidence="9">
    <location>
        <position position="1"/>
    </location>
</feature>
<sequence length="145" mass="14791">PSLIANNEGLRVKGINGDEVIIDGKRSEILIPNVKADASGFVAVNKNYVDSRVNDVANRLGSVIDANNKNLQAGIAGALAAAGLPMSSMPGKSVFALSAGTYKGKSAVALGFSSVSDNGKTIFRIHGNSNSVGDFGGSVGVGWAW</sequence>
<protein>
    <submittedName>
        <fullName evidence="9">Adhesin</fullName>
    </submittedName>
</protein>
<reference evidence="9 10" key="1">
    <citation type="submission" date="2019-09" db="EMBL/GenBank/DDBJ databases">
        <authorList>
            <person name="Silva M."/>
            <person name="Pereira G."/>
            <person name="Lopes-Da-Costa L."/>
            <person name="Silva E."/>
        </authorList>
    </citation>
    <scope>NUCLEOTIDE SEQUENCE [LARGE SCALE GENOMIC DNA]</scope>
    <source>
        <strain evidence="9 10">FMV-PI01</strain>
    </source>
</reference>
<dbReference type="GO" id="GO:0009986">
    <property type="term" value="C:cell surface"/>
    <property type="evidence" value="ECO:0007669"/>
    <property type="project" value="UniProtKB-SubCell"/>
</dbReference>
<keyword evidence="3" id="KW-1134">Transmembrane beta strand</keyword>